<dbReference type="Proteomes" id="UP000308054">
    <property type="component" value="Unassembled WGS sequence"/>
</dbReference>
<feature type="domain" description="Lipoyl-binding" evidence="8">
    <location>
        <begin position="572"/>
        <end position="647"/>
    </location>
</feature>
<organism evidence="11 12">
    <name type="scientific">Marinicauda algicola</name>
    <dbReference type="NCBI Taxonomy" id="2029849"/>
    <lineage>
        <taxon>Bacteria</taxon>
        <taxon>Pseudomonadati</taxon>
        <taxon>Pseudomonadota</taxon>
        <taxon>Alphaproteobacteria</taxon>
        <taxon>Maricaulales</taxon>
        <taxon>Maricaulaceae</taxon>
        <taxon>Marinicauda</taxon>
    </lineage>
</organism>
<keyword evidence="4 7" id="KW-0067">ATP-binding</keyword>
<evidence type="ECO:0000256" key="7">
    <source>
        <dbReference type="PROSITE-ProRule" id="PRU00409"/>
    </source>
</evidence>
<dbReference type="OrthoDB" id="9763189at2"/>
<dbReference type="AlphaFoldDB" id="A0A4S2H494"/>
<protein>
    <submittedName>
        <fullName evidence="11">Acetyl-CoA carboxylase biotin carboxylase subunit</fullName>
    </submittedName>
</protein>
<feature type="domain" description="ATP-grasp" evidence="9">
    <location>
        <begin position="123"/>
        <end position="320"/>
    </location>
</feature>
<dbReference type="InterPro" id="IPR016185">
    <property type="entry name" value="PreATP-grasp_dom_sf"/>
</dbReference>
<dbReference type="PROSITE" id="PS00866">
    <property type="entry name" value="CPSASE_1"/>
    <property type="match status" value="1"/>
</dbReference>
<reference evidence="11 12" key="1">
    <citation type="journal article" date="2017" name="Int. J. Syst. Evol. Microbiol.">
        <title>Marinicauda algicola sp. nov., isolated from a marine red alga Rhodosorus marinus.</title>
        <authorList>
            <person name="Jeong S.E."/>
            <person name="Jeon S.H."/>
            <person name="Chun B.H."/>
            <person name="Kim D.W."/>
            <person name="Jeon C.O."/>
        </authorList>
    </citation>
    <scope>NUCLEOTIDE SEQUENCE [LARGE SCALE GENOMIC DNA]</scope>
    <source>
        <strain evidence="11 12">JCM 31718</strain>
    </source>
</reference>
<evidence type="ECO:0000313" key="11">
    <source>
        <dbReference type="EMBL" id="TGY90424.1"/>
    </source>
</evidence>
<dbReference type="Gene3D" id="2.40.50.100">
    <property type="match status" value="1"/>
</dbReference>
<dbReference type="GO" id="GO:0016874">
    <property type="term" value="F:ligase activity"/>
    <property type="evidence" value="ECO:0007669"/>
    <property type="project" value="UniProtKB-KW"/>
</dbReference>
<dbReference type="PROSITE" id="PS00867">
    <property type="entry name" value="CPSASE_2"/>
    <property type="match status" value="1"/>
</dbReference>
<dbReference type="InterPro" id="IPR050856">
    <property type="entry name" value="Biotin_carboxylase_complex"/>
</dbReference>
<dbReference type="FunFam" id="2.40.50.100:FF:000003">
    <property type="entry name" value="Acetyl-CoA carboxylase biotin carboxyl carrier protein"/>
    <property type="match status" value="1"/>
</dbReference>
<dbReference type="SUPFAM" id="SSF52440">
    <property type="entry name" value="PreATP-grasp domain"/>
    <property type="match status" value="1"/>
</dbReference>
<dbReference type="EMBL" id="SRXW01000001">
    <property type="protein sequence ID" value="TGY90424.1"/>
    <property type="molecule type" value="Genomic_DNA"/>
</dbReference>
<dbReference type="InterPro" id="IPR005481">
    <property type="entry name" value="BC-like_N"/>
</dbReference>
<dbReference type="RefSeq" id="WP_135994923.1">
    <property type="nucleotide sequence ID" value="NZ_CP071057.1"/>
</dbReference>
<dbReference type="CDD" id="cd06850">
    <property type="entry name" value="biotinyl_domain"/>
    <property type="match status" value="1"/>
</dbReference>
<dbReference type="PROSITE" id="PS00188">
    <property type="entry name" value="BIOTIN"/>
    <property type="match status" value="1"/>
</dbReference>
<keyword evidence="6" id="KW-0092">Biotin</keyword>
<evidence type="ECO:0000256" key="4">
    <source>
        <dbReference type="ARBA" id="ARBA00022840"/>
    </source>
</evidence>
<dbReference type="SUPFAM" id="SSF51246">
    <property type="entry name" value="Rudiment single hybrid motif"/>
    <property type="match status" value="1"/>
</dbReference>
<evidence type="ECO:0000256" key="3">
    <source>
        <dbReference type="ARBA" id="ARBA00022741"/>
    </source>
</evidence>
<dbReference type="InterPro" id="IPR001882">
    <property type="entry name" value="Biotin_BS"/>
</dbReference>
<dbReference type="Pfam" id="PF00364">
    <property type="entry name" value="Biotin_lipoyl"/>
    <property type="match status" value="1"/>
</dbReference>
<dbReference type="InterPro" id="IPR011761">
    <property type="entry name" value="ATP-grasp"/>
</dbReference>
<keyword evidence="2" id="KW-0436">Ligase</keyword>
<evidence type="ECO:0000259" key="9">
    <source>
        <dbReference type="PROSITE" id="PS50975"/>
    </source>
</evidence>
<evidence type="ECO:0000256" key="1">
    <source>
        <dbReference type="ARBA" id="ARBA00001953"/>
    </source>
</evidence>
<dbReference type="PROSITE" id="PS50968">
    <property type="entry name" value="BIOTINYL_LIPOYL"/>
    <property type="match status" value="1"/>
</dbReference>
<dbReference type="SUPFAM" id="SSF56059">
    <property type="entry name" value="Glutathione synthetase ATP-binding domain-like"/>
    <property type="match status" value="1"/>
</dbReference>
<sequence length="652" mass="68735">MTRPLTTLLVANRGEIAVRVMRTAKAMGLTTVAVYSDADERALHVRSADRAVRIGPAPAAQSYLKIEAILEAAKATGADAIHPGYGFLSENAAFARAVEEAGLVFVGPPAAAIEAMGDKARAKAKMIEAGVPVVPGWQGEDQSPDNLKAEADRIGYPLLVKAAAGGGGRGMRTVRRAEDFQTELEAARREAKSAFGDETVLLERLIERGRHVEIQVFADAHGNTVHLGERDCSAQRRRQKVIEEAPSPAVDGKLRERMGADAVAAAKAVGYRGAGTVEFLLDADGSYYFLEMNTRLQVEHPVTELVTGTDLVEWQLRVAAGEALPATQEEIGLCGHAVEVRLYAEDPMAGFAPQSGPVLHFDPAPRTEGLRIDSGIESGDSVTPFYDPMVAKLVARGATRAEAIAKLKRGLEDHPLLGLVTNRSFLIDLLDSDEFARGEITTGDLDAWMEAGSGPFAAKDTPFEPFALGALLLAASREGALRSGSVDRFDLPLEAGGEARTLRITQTGPGRLQIDAGADKADIALVARQGAQVRYALDGVVKTAALACAADGLHLAIGARTFLVREPSPWGPDAGADPSTVTAPVSGAVVKVNARPGQAVKAGDVLAVMEAMKMEMRLTAQADGTVSAVHAIEGSQATSGSVLIELDLQSQD</sequence>
<dbReference type="PANTHER" id="PTHR18866:SF33">
    <property type="entry name" value="METHYLCROTONOYL-COA CARBOXYLASE SUBUNIT ALPHA, MITOCHONDRIAL-RELATED"/>
    <property type="match status" value="1"/>
</dbReference>
<keyword evidence="5" id="KW-0809">Transit peptide</keyword>
<evidence type="ECO:0000259" key="10">
    <source>
        <dbReference type="PROSITE" id="PS50979"/>
    </source>
</evidence>
<keyword evidence="12" id="KW-1185">Reference proteome</keyword>
<accession>A0A4S2H494</accession>
<dbReference type="GO" id="GO:0046872">
    <property type="term" value="F:metal ion binding"/>
    <property type="evidence" value="ECO:0007669"/>
    <property type="project" value="InterPro"/>
</dbReference>
<evidence type="ECO:0000259" key="8">
    <source>
        <dbReference type="PROSITE" id="PS50968"/>
    </source>
</evidence>
<dbReference type="PROSITE" id="PS50975">
    <property type="entry name" value="ATP_GRASP"/>
    <property type="match status" value="1"/>
</dbReference>
<dbReference type="InterPro" id="IPR011053">
    <property type="entry name" value="Single_hybrid_motif"/>
</dbReference>
<dbReference type="InterPro" id="IPR005479">
    <property type="entry name" value="CPAse_ATP-bd"/>
</dbReference>
<dbReference type="InterPro" id="IPR000089">
    <property type="entry name" value="Biotin_lipoyl"/>
</dbReference>
<evidence type="ECO:0000256" key="2">
    <source>
        <dbReference type="ARBA" id="ARBA00022598"/>
    </source>
</evidence>
<evidence type="ECO:0000256" key="6">
    <source>
        <dbReference type="ARBA" id="ARBA00023267"/>
    </source>
</evidence>
<keyword evidence="3 7" id="KW-0547">Nucleotide-binding</keyword>
<proteinExistence type="predicted"/>
<dbReference type="FunFam" id="3.40.50.20:FF:000010">
    <property type="entry name" value="Propionyl-CoA carboxylase subunit alpha"/>
    <property type="match status" value="1"/>
</dbReference>
<gene>
    <name evidence="11" type="ORF">E5163_04710</name>
</gene>
<comment type="cofactor">
    <cofactor evidence="1">
        <name>biotin</name>
        <dbReference type="ChEBI" id="CHEBI:57586"/>
    </cofactor>
</comment>
<dbReference type="InterPro" id="IPR011054">
    <property type="entry name" value="Rudment_hybrid_motif"/>
</dbReference>
<dbReference type="InterPro" id="IPR011764">
    <property type="entry name" value="Biotin_carboxylation_dom"/>
</dbReference>
<dbReference type="InterPro" id="IPR005482">
    <property type="entry name" value="Biotin_COase_C"/>
</dbReference>
<dbReference type="PROSITE" id="PS50979">
    <property type="entry name" value="BC"/>
    <property type="match status" value="1"/>
</dbReference>
<dbReference type="GO" id="GO:0005524">
    <property type="term" value="F:ATP binding"/>
    <property type="evidence" value="ECO:0007669"/>
    <property type="project" value="UniProtKB-UniRule"/>
</dbReference>
<dbReference type="SMART" id="SM00878">
    <property type="entry name" value="Biotin_carb_C"/>
    <property type="match status" value="1"/>
</dbReference>
<evidence type="ECO:0000313" key="12">
    <source>
        <dbReference type="Proteomes" id="UP000308054"/>
    </source>
</evidence>
<dbReference type="Pfam" id="PF02785">
    <property type="entry name" value="Biotin_carb_C"/>
    <property type="match status" value="1"/>
</dbReference>
<name>A0A4S2H494_9PROT</name>
<dbReference type="Gene3D" id="3.30.470.20">
    <property type="entry name" value="ATP-grasp fold, B domain"/>
    <property type="match status" value="1"/>
</dbReference>
<evidence type="ECO:0000256" key="5">
    <source>
        <dbReference type="ARBA" id="ARBA00022946"/>
    </source>
</evidence>
<dbReference type="FunFam" id="3.30.1490.20:FF:000003">
    <property type="entry name" value="acetyl-CoA carboxylase isoform X1"/>
    <property type="match status" value="1"/>
</dbReference>
<dbReference type="SUPFAM" id="SSF51230">
    <property type="entry name" value="Single hybrid motif"/>
    <property type="match status" value="1"/>
</dbReference>
<dbReference type="FunFam" id="3.30.470.20:FF:000028">
    <property type="entry name" value="Methylcrotonoyl-CoA carboxylase subunit alpha, mitochondrial"/>
    <property type="match status" value="1"/>
</dbReference>
<dbReference type="PANTHER" id="PTHR18866">
    <property type="entry name" value="CARBOXYLASE:PYRUVATE/ACETYL-COA/PROPIONYL-COA CARBOXYLASE"/>
    <property type="match status" value="1"/>
</dbReference>
<dbReference type="NCBIfam" id="NF006367">
    <property type="entry name" value="PRK08591.1"/>
    <property type="match status" value="1"/>
</dbReference>
<dbReference type="Pfam" id="PF00289">
    <property type="entry name" value="Biotin_carb_N"/>
    <property type="match status" value="1"/>
</dbReference>
<comment type="caution">
    <text evidence="11">The sequence shown here is derived from an EMBL/GenBank/DDBJ whole genome shotgun (WGS) entry which is preliminary data.</text>
</comment>
<feature type="domain" description="Biotin carboxylation" evidence="10">
    <location>
        <begin position="4"/>
        <end position="450"/>
    </location>
</feature>
<dbReference type="Pfam" id="PF02786">
    <property type="entry name" value="CPSase_L_D2"/>
    <property type="match status" value="1"/>
</dbReference>